<evidence type="ECO:0000313" key="3">
    <source>
        <dbReference type="EMBL" id="TKR25597.1"/>
    </source>
</evidence>
<dbReference type="InterPro" id="IPR025723">
    <property type="entry name" value="ArsA/GET3_ATPase-like"/>
</dbReference>
<proteinExistence type="inferred from homology"/>
<dbReference type="AlphaFoldDB" id="A0A4U5JDA6"/>
<feature type="domain" description="ArsA/GET3 Anion-transporting ATPase-like" evidence="2">
    <location>
        <begin position="25"/>
        <end position="350"/>
    </location>
</feature>
<protein>
    <submittedName>
        <fullName evidence="3">ArsA family ATPase</fullName>
    </submittedName>
</protein>
<keyword evidence="4" id="KW-1185">Reference proteome</keyword>
<dbReference type="Gene3D" id="3.40.50.300">
    <property type="entry name" value="P-loop containing nucleotide triphosphate hydrolases"/>
    <property type="match status" value="1"/>
</dbReference>
<dbReference type="RefSeq" id="WP_137276604.1">
    <property type="nucleotide sequence ID" value="NZ_QKNX01000003.1"/>
</dbReference>
<comment type="similarity">
    <text evidence="1">Belongs to the arsA ATPase family.</text>
</comment>
<reference evidence="3 4" key="1">
    <citation type="submission" date="2019-04" db="EMBL/GenBank/DDBJ databases">
        <title>Natronomonas sp. F20-122 a newhaloarchaeon isolated from a saline saltern of Isla Bacuta, Huelva, Spain.</title>
        <authorList>
            <person name="Duran-Viseras A."/>
            <person name="Sanchez-Porro C."/>
            <person name="Ventosa A."/>
        </authorList>
    </citation>
    <scope>NUCLEOTIDE SEQUENCE [LARGE SCALE GENOMIC DNA]</scope>
    <source>
        <strain evidence="3 4">F20-122</strain>
    </source>
</reference>
<dbReference type="CDD" id="cd02035">
    <property type="entry name" value="ArsA"/>
    <property type="match status" value="1"/>
</dbReference>
<dbReference type="GO" id="GO:0005524">
    <property type="term" value="F:ATP binding"/>
    <property type="evidence" value="ECO:0007669"/>
    <property type="project" value="InterPro"/>
</dbReference>
<dbReference type="SUPFAM" id="SSF52540">
    <property type="entry name" value="P-loop containing nucleoside triphosphate hydrolases"/>
    <property type="match status" value="1"/>
</dbReference>
<dbReference type="GO" id="GO:0016887">
    <property type="term" value="F:ATP hydrolysis activity"/>
    <property type="evidence" value="ECO:0007669"/>
    <property type="project" value="InterPro"/>
</dbReference>
<organism evidence="3 4">
    <name type="scientific">Natronomonas salsuginis</name>
    <dbReference type="NCBI Taxonomy" id="2217661"/>
    <lineage>
        <taxon>Archaea</taxon>
        <taxon>Methanobacteriati</taxon>
        <taxon>Methanobacteriota</taxon>
        <taxon>Stenosarchaea group</taxon>
        <taxon>Halobacteria</taxon>
        <taxon>Halobacteriales</taxon>
        <taxon>Natronomonadaceae</taxon>
        <taxon>Natronomonas</taxon>
    </lineage>
</organism>
<evidence type="ECO:0000313" key="4">
    <source>
        <dbReference type="Proteomes" id="UP000308037"/>
    </source>
</evidence>
<dbReference type="OrthoDB" id="46198at2157"/>
<dbReference type="PANTHER" id="PTHR10803:SF3">
    <property type="entry name" value="ATPASE GET3"/>
    <property type="match status" value="1"/>
</dbReference>
<comment type="caution">
    <text evidence="3">The sequence shown here is derived from an EMBL/GenBank/DDBJ whole genome shotgun (WGS) entry which is preliminary data.</text>
</comment>
<gene>
    <name evidence="3" type="ORF">DM868_09265</name>
</gene>
<dbReference type="Proteomes" id="UP000308037">
    <property type="component" value="Unassembled WGS sequence"/>
</dbReference>
<name>A0A4U5JDA6_9EURY</name>
<accession>A0A4U5JDA6</accession>
<evidence type="ECO:0000259" key="2">
    <source>
        <dbReference type="Pfam" id="PF02374"/>
    </source>
</evidence>
<dbReference type="EMBL" id="QKNX01000003">
    <property type="protein sequence ID" value="TKR25597.1"/>
    <property type="molecule type" value="Genomic_DNA"/>
</dbReference>
<dbReference type="Pfam" id="PF02374">
    <property type="entry name" value="ArsA_ATPase"/>
    <property type="match status" value="1"/>
</dbReference>
<sequence>MTELTVEAVDSLDAAGLPAGVDAPEYVLYGGKGGVGKTTCAAATGLASARGGTSTLVVSTDPAHSLSDTLETEIPSEPGRIDDEIPLFAVEIDPESAGGPFAPDDGAFDEDAWDDDAASDVGLGGLESLLGEGSHPLAGGAMPGADEAAAMSLLIEYLDDPRFERVVVDTAPTGHTLRLLELPDVMDSMLGRLLSLRESLSGVMGSVSGLFGGGDDDAAASANLDELSAKIERLRTALEDPSRTDFRVVMVPEKMSVVESERLVGRLEEFGIPVRTVVVNRVSEDLTSVTGLDADWFVAPETEHCEFCRRRWEVQRDALARAHELFRGREVKRVPLFAEAVHGKAMLGIVGRCLE</sequence>
<dbReference type="InterPro" id="IPR016300">
    <property type="entry name" value="ATPase_ArsA/GET3"/>
</dbReference>
<evidence type="ECO:0000256" key="1">
    <source>
        <dbReference type="ARBA" id="ARBA00011040"/>
    </source>
</evidence>
<dbReference type="NCBIfam" id="TIGR00345">
    <property type="entry name" value="GET3_arsA_TRC40"/>
    <property type="match status" value="1"/>
</dbReference>
<dbReference type="InterPro" id="IPR027417">
    <property type="entry name" value="P-loop_NTPase"/>
</dbReference>
<dbReference type="PANTHER" id="PTHR10803">
    <property type="entry name" value="ARSENICAL PUMP-DRIVING ATPASE ARSENITE-TRANSLOCATING ATPASE"/>
    <property type="match status" value="1"/>
</dbReference>